<feature type="domain" description="OLD protein-like TOPRIM" evidence="2">
    <location>
        <begin position="323"/>
        <end position="388"/>
    </location>
</feature>
<evidence type="ECO:0000313" key="4">
    <source>
        <dbReference type="Proteomes" id="UP000281094"/>
    </source>
</evidence>
<proteinExistence type="predicted"/>
<name>A0A3L7JE87_9HYPH</name>
<organism evidence="3 4">
    <name type="scientific">Notoacmeibacter ruber</name>
    <dbReference type="NCBI Taxonomy" id="2670375"/>
    <lineage>
        <taxon>Bacteria</taxon>
        <taxon>Pseudomonadati</taxon>
        <taxon>Pseudomonadota</taxon>
        <taxon>Alphaproteobacteria</taxon>
        <taxon>Hyphomicrobiales</taxon>
        <taxon>Notoacmeibacteraceae</taxon>
        <taxon>Notoacmeibacter</taxon>
    </lineage>
</organism>
<evidence type="ECO:0000313" key="3">
    <source>
        <dbReference type="EMBL" id="RLQ88996.1"/>
    </source>
</evidence>
<sequence>MREKFELPSVASADKAEEALRNWERENSEKLKECKIRGFFGAVNVASGKLSKRTAIRLIPASTELTKFSDGAKSPLVGLLNDVVRQTFENKTEFKEFISQSKDRLKDLTDPNSVPQLAGIGSNLTSILSGFYSDTEVVASILPIEDMPIQYPSATLSIKHRDIAVDVENVGHGLQRAMLFSIVRFLTGRDLEEEKGEEFTSPQSDIIIIIEEPEIYQHPLKQSTFYGAFKAITESFNRHTGIRVQIIFTTHSEKFVHMADIAHVRRISKRKCEDGHFSTDCNSLSLTDFSAGMAGLLQSPNPKSEIAFAAGLHIFTREVSEGFFADTVLIVEGVSDAEMIRAYFEIRRPDLDLSGLSVISVGGKSKLDKPFFAFDKMGIPAFVLWDNDFSEKGNDRAQTIKRNRRLMRMIGEEEDDFPSGVFERGAAFRGHIESYLQSEVGLVKYTEIMNRHCTGFDITSKEACKSPVVARAIINEIAAGDAELSMLDEIAISIGKLLHA</sequence>
<comment type="caution">
    <text evidence="3">The sequence shown here is derived from an EMBL/GenBank/DDBJ whole genome shotgun (WGS) entry which is preliminary data.</text>
</comment>
<dbReference type="PANTHER" id="PTHR43581:SF4">
    <property type="entry name" value="ATP_GTP PHOSPHATASE"/>
    <property type="match status" value="1"/>
</dbReference>
<evidence type="ECO:0000259" key="1">
    <source>
        <dbReference type="Pfam" id="PF13175"/>
    </source>
</evidence>
<dbReference type="InterPro" id="IPR034139">
    <property type="entry name" value="TOPRIM_OLD"/>
</dbReference>
<dbReference type="AlphaFoldDB" id="A0A3L7JE87"/>
<reference evidence="3 4" key="1">
    <citation type="submission" date="2018-10" db="EMBL/GenBank/DDBJ databases">
        <title>Notoacmeibacter sp. M2BS9Y-3-1, whole genome shotgun sequence.</title>
        <authorList>
            <person name="Tuo L."/>
        </authorList>
    </citation>
    <scope>NUCLEOTIDE SEQUENCE [LARGE SCALE GENOMIC DNA]</scope>
    <source>
        <strain evidence="3 4">M2BS9Y-3-1</strain>
    </source>
</reference>
<protein>
    <submittedName>
        <fullName evidence="3">Uncharacterized protein</fullName>
    </submittedName>
</protein>
<dbReference type="PANTHER" id="PTHR43581">
    <property type="entry name" value="ATP/GTP PHOSPHATASE"/>
    <property type="match status" value="1"/>
</dbReference>
<dbReference type="InterPro" id="IPR041685">
    <property type="entry name" value="AAA_GajA/Old/RecF-like"/>
</dbReference>
<feature type="domain" description="Endonuclease GajA/Old nuclease/RecF-like AAA" evidence="1">
    <location>
        <begin position="89"/>
        <end position="256"/>
    </location>
</feature>
<accession>A0A3L7JE87</accession>
<gene>
    <name evidence="3" type="ORF">D8780_12865</name>
</gene>
<dbReference type="Proteomes" id="UP000281094">
    <property type="component" value="Unassembled WGS sequence"/>
</dbReference>
<evidence type="ECO:0000259" key="2">
    <source>
        <dbReference type="Pfam" id="PF20469"/>
    </source>
</evidence>
<dbReference type="CDD" id="cd01026">
    <property type="entry name" value="TOPRIM_OLD"/>
    <property type="match status" value="1"/>
</dbReference>
<dbReference type="InterPro" id="IPR051396">
    <property type="entry name" value="Bact_Antivir_Def_Nuclease"/>
</dbReference>
<dbReference type="Pfam" id="PF13175">
    <property type="entry name" value="AAA_15"/>
    <property type="match status" value="1"/>
</dbReference>
<dbReference type="Pfam" id="PF20469">
    <property type="entry name" value="OLD-like_TOPRIM"/>
    <property type="match status" value="1"/>
</dbReference>
<dbReference type="EMBL" id="RCWN01000001">
    <property type="protein sequence ID" value="RLQ88996.1"/>
    <property type="molecule type" value="Genomic_DNA"/>
</dbReference>
<keyword evidence="4" id="KW-1185">Reference proteome</keyword>